<dbReference type="InterPro" id="IPR054586">
    <property type="entry name" value="MACPF_1_fungal"/>
</dbReference>
<comment type="caution">
    <text evidence="2">The sequence shown here is derived from an EMBL/GenBank/DDBJ whole genome shotgun (WGS) entry which is preliminary data.</text>
</comment>
<protein>
    <submittedName>
        <fullName evidence="2">8577_t:CDS:1</fullName>
    </submittedName>
</protein>
<evidence type="ECO:0000313" key="3">
    <source>
        <dbReference type="Proteomes" id="UP000789739"/>
    </source>
</evidence>
<evidence type="ECO:0000259" key="1">
    <source>
        <dbReference type="Pfam" id="PF22693"/>
    </source>
</evidence>
<dbReference type="Pfam" id="PF22693">
    <property type="entry name" value="MACPF_1"/>
    <property type="match status" value="1"/>
</dbReference>
<proteinExistence type="predicted"/>
<reference evidence="2" key="1">
    <citation type="submission" date="2021-06" db="EMBL/GenBank/DDBJ databases">
        <authorList>
            <person name="Kallberg Y."/>
            <person name="Tangrot J."/>
            <person name="Rosling A."/>
        </authorList>
    </citation>
    <scope>NUCLEOTIDE SEQUENCE</scope>
    <source>
        <strain evidence="2">BR232B</strain>
    </source>
</reference>
<dbReference type="OrthoDB" id="2334385at2759"/>
<evidence type="ECO:0000313" key="2">
    <source>
        <dbReference type="EMBL" id="CAG8493063.1"/>
    </source>
</evidence>
<gene>
    <name evidence="2" type="ORF">PBRASI_LOCUS2210</name>
</gene>
<sequence>MGRLVNIDFINCPHSEVPKATKLDTSMTLEKIRGELSQCENGESIMKDDMYFCNIGRPYVISRSREANIFLYEILGDNNNLCIKRSENLEKVVPRLIKEKKLDCGIRWTENGPKQSDSTAFKFTRYEFLSVRRDCGRSFEKSNKKLCENGIEWKLDLNMSWLPFTGSIGARFAQKASNGIEHNSRRIIQRHDRKALLLKREHVKPSEEFRNEVERALELRSQKEMRNALNEICEKYGHFWARTVRLGGMIIKNEEEHKETNVQPIGGKISIDATLRTAPLETMGGINRNNETLNQNSSSNLDKIITVIGGDEAAYKYEDDTEQWLETLRDHFTLEIVDYEDIVPIFEIFEGTTRNTIIKAFGPRICYHGINELKLSRKTKYLCVRPLEINSNVWEGISQHQIFAEVMRDDKDDAIFAVNIEQMASGPPNLHVSKVQEIGNFNNLFRKRYTHTLKIAYFITGYPQSFIFQTVDELPVEVGVVEGKKRDDKFVAPLPMIPNIKGFSQKVVLITCYVTQQTMLLGDYVIFAMHLHKDNTNITEVCISDVVITVLAK</sequence>
<feature type="domain" description="MACPF-like" evidence="1">
    <location>
        <begin position="187"/>
        <end position="356"/>
    </location>
</feature>
<dbReference type="AlphaFoldDB" id="A0A9N8WNB2"/>
<dbReference type="EMBL" id="CAJVPI010000167">
    <property type="protein sequence ID" value="CAG8493063.1"/>
    <property type="molecule type" value="Genomic_DNA"/>
</dbReference>
<name>A0A9N8WNB2_9GLOM</name>
<keyword evidence="3" id="KW-1185">Reference proteome</keyword>
<dbReference type="Proteomes" id="UP000789739">
    <property type="component" value="Unassembled WGS sequence"/>
</dbReference>
<organism evidence="2 3">
    <name type="scientific">Paraglomus brasilianum</name>
    <dbReference type="NCBI Taxonomy" id="144538"/>
    <lineage>
        <taxon>Eukaryota</taxon>
        <taxon>Fungi</taxon>
        <taxon>Fungi incertae sedis</taxon>
        <taxon>Mucoromycota</taxon>
        <taxon>Glomeromycotina</taxon>
        <taxon>Glomeromycetes</taxon>
        <taxon>Paraglomerales</taxon>
        <taxon>Paraglomeraceae</taxon>
        <taxon>Paraglomus</taxon>
    </lineage>
</organism>
<accession>A0A9N8WNB2</accession>